<reference evidence="1 2" key="1">
    <citation type="journal article" date="2014" name="Genome Announc.">
        <title>Draft Genome Sequence of Paenibacillus pini JCM 16418T, Isolated from the Rhizosphere of Pine Tree.</title>
        <authorList>
            <person name="Yuki M."/>
            <person name="Oshima K."/>
            <person name="Suda W."/>
            <person name="Oshida Y."/>
            <person name="Kitamura K."/>
            <person name="Iida Y."/>
            <person name="Hattori M."/>
            <person name="Ohkuma M."/>
        </authorList>
    </citation>
    <scope>NUCLEOTIDE SEQUENCE [LARGE SCALE GENOMIC DNA]</scope>
    <source>
        <strain evidence="1 2">JCM 16418</strain>
    </source>
</reference>
<keyword evidence="2" id="KW-1185">Reference proteome</keyword>
<organism evidence="1 2">
    <name type="scientific">Paenibacillus pini JCM 16418</name>
    <dbReference type="NCBI Taxonomy" id="1236976"/>
    <lineage>
        <taxon>Bacteria</taxon>
        <taxon>Bacillati</taxon>
        <taxon>Bacillota</taxon>
        <taxon>Bacilli</taxon>
        <taxon>Bacillales</taxon>
        <taxon>Paenibacillaceae</taxon>
        <taxon>Paenibacillus</taxon>
    </lineage>
</organism>
<name>W7YG53_9BACL</name>
<dbReference type="EMBL" id="BAVZ01000003">
    <property type="protein sequence ID" value="GAF07452.1"/>
    <property type="molecule type" value="Genomic_DNA"/>
</dbReference>
<accession>W7YG53</accession>
<evidence type="ECO:0000313" key="2">
    <source>
        <dbReference type="Proteomes" id="UP000019364"/>
    </source>
</evidence>
<sequence length="368" mass="40736">MADQVKHYFARGNTAAGSYTLFDSVLTGLDTVFVLNGRTGAGNAKVLQELAEAWRTKDGGIHCIHEPLDSELLDAIILVDARIAVVDGNAWSSDPILEGTEIHFIQTEGILNTTLNEADSEAIAAWDQQIRSLYKEAYSTFLTTLRIHDEWEKFYIDHLDRGEADRIAEEWIDENLIPYQTESRRGVHRFLGAATSSGSVDFVPNLTEGLNTRILVKGRPGSGKSTLFKKLAAAAETRGINTEIYHCGFDPNSLDMLIFPELSIAIFDSTAPHEYFPSREGDVILDVYELAIAAGTDEKFADEIAEIRSRYTASMKWATGLLAQIKEVRGNIFAAYENALDSSAIELLAQNIIQEVNEQTQISALKDK</sequence>
<dbReference type="RefSeq" id="WP_036647068.1">
    <property type="nucleotide sequence ID" value="NZ_BAVZ01000003.1"/>
</dbReference>
<protein>
    <submittedName>
        <fullName evidence="1">ATPase</fullName>
    </submittedName>
</protein>
<proteinExistence type="predicted"/>
<comment type="caution">
    <text evidence="1">The sequence shown here is derived from an EMBL/GenBank/DDBJ whole genome shotgun (WGS) entry which is preliminary data.</text>
</comment>
<dbReference type="Gene3D" id="3.40.50.300">
    <property type="entry name" value="P-loop containing nucleotide triphosphate hydrolases"/>
    <property type="match status" value="1"/>
</dbReference>
<dbReference type="eggNOG" id="COG1618">
    <property type="taxonomic scope" value="Bacteria"/>
</dbReference>
<dbReference type="STRING" id="1236976.JCM16418_1468"/>
<dbReference type="InterPro" id="IPR027417">
    <property type="entry name" value="P-loop_NTPase"/>
</dbReference>
<dbReference type="SUPFAM" id="SSF52540">
    <property type="entry name" value="P-loop containing nucleoside triphosphate hydrolases"/>
    <property type="match status" value="1"/>
</dbReference>
<dbReference type="Proteomes" id="UP000019364">
    <property type="component" value="Unassembled WGS sequence"/>
</dbReference>
<dbReference type="OrthoDB" id="9781752at2"/>
<gene>
    <name evidence="1" type="ORF">JCM16418_1468</name>
</gene>
<dbReference type="AlphaFoldDB" id="W7YG53"/>
<evidence type="ECO:0000313" key="1">
    <source>
        <dbReference type="EMBL" id="GAF07452.1"/>
    </source>
</evidence>